<dbReference type="EMBL" id="LCRM01000009">
    <property type="protein sequence ID" value="KKW36928.1"/>
    <property type="molecule type" value="Genomic_DNA"/>
</dbReference>
<keyword evidence="5" id="KW-0653">Protein transport</keyword>
<feature type="transmembrane region" description="Helical" evidence="10">
    <location>
        <begin position="195"/>
        <end position="211"/>
    </location>
</feature>
<reference evidence="12 13" key="1">
    <citation type="journal article" date="2015" name="Nature">
        <title>rRNA introns, odd ribosomes, and small enigmatic genomes across a large radiation of phyla.</title>
        <authorList>
            <person name="Brown C.T."/>
            <person name="Hug L.A."/>
            <person name="Thomas B.C."/>
            <person name="Sharon I."/>
            <person name="Castelle C.J."/>
            <person name="Singh A."/>
            <person name="Wilkins M.J."/>
            <person name="Williams K.H."/>
            <person name="Banfield J.F."/>
        </authorList>
    </citation>
    <scope>NUCLEOTIDE SEQUENCE [LARGE SCALE GENOMIC DNA]</scope>
</reference>
<evidence type="ECO:0000256" key="3">
    <source>
        <dbReference type="ARBA" id="ARBA00022475"/>
    </source>
</evidence>
<proteinExistence type="inferred from homology"/>
<dbReference type="GO" id="GO:0005886">
    <property type="term" value="C:plasma membrane"/>
    <property type="evidence" value="ECO:0007669"/>
    <property type="project" value="UniProtKB-SubCell"/>
</dbReference>
<evidence type="ECO:0000256" key="6">
    <source>
        <dbReference type="ARBA" id="ARBA00022989"/>
    </source>
</evidence>
<dbReference type="NCBIfam" id="TIGR03592">
    <property type="entry name" value="yidC_oxa1_cterm"/>
    <property type="match status" value="1"/>
</dbReference>
<dbReference type="Pfam" id="PF02096">
    <property type="entry name" value="60KD_IMP"/>
    <property type="match status" value="1"/>
</dbReference>
<keyword evidence="7 10" id="KW-0472">Membrane</keyword>
<keyword evidence="8" id="KW-0143">Chaperone</keyword>
<evidence type="ECO:0000259" key="11">
    <source>
        <dbReference type="Pfam" id="PF02096"/>
    </source>
</evidence>
<evidence type="ECO:0000256" key="8">
    <source>
        <dbReference type="ARBA" id="ARBA00023186"/>
    </source>
</evidence>
<evidence type="ECO:0000256" key="4">
    <source>
        <dbReference type="ARBA" id="ARBA00022692"/>
    </source>
</evidence>
<name>A0A0G1Y0E8_9BACT</name>
<evidence type="ECO:0000313" key="12">
    <source>
        <dbReference type="EMBL" id="KKW36928.1"/>
    </source>
</evidence>
<keyword evidence="3" id="KW-1003">Cell membrane</keyword>
<dbReference type="Proteomes" id="UP000034290">
    <property type="component" value="Unassembled WGS sequence"/>
</dbReference>
<dbReference type="GO" id="GO:0051205">
    <property type="term" value="P:protein insertion into membrane"/>
    <property type="evidence" value="ECO:0007669"/>
    <property type="project" value="TreeGrafter"/>
</dbReference>
<keyword evidence="4 9" id="KW-0812">Transmembrane</keyword>
<accession>A0A0G1Y0E8</accession>
<evidence type="ECO:0000256" key="5">
    <source>
        <dbReference type="ARBA" id="ARBA00022927"/>
    </source>
</evidence>
<comment type="subcellular location">
    <subcellularLocation>
        <location evidence="1">Cell membrane</location>
        <topology evidence="1">Multi-pass membrane protein</topology>
    </subcellularLocation>
    <subcellularLocation>
        <location evidence="9">Membrane</location>
        <topology evidence="9">Multi-pass membrane protein</topology>
    </subcellularLocation>
</comment>
<comment type="caution">
    <text evidence="12">The sequence shown here is derived from an EMBL/GenBank/DDBJ whole genome shotgun (WGS) entry which is preliminary data.</text>
</comment>
<dbReference type="PANTHER" id="PTHR12428">
    <property type="entry name" value="OXA1"/>
    <property type="match status" value="1"/>
</dbReference>
<dbReference type="PATRIC" id="fig|1618650.3.peg.134"/>
<evidence type="ECO:0000313" key="13">
    <source>
        <dbReference type="Proteomes" id="UP000034290"/>
    </source>
</evidence>
<keyword evidence="2" id="KW-0813">Transport</keyword>
<comment type="similarity">
    <text evidence="9">Belongs to the OXA1/ALB3/YidC family.</text>
</comment>
<dbReference type="AlphaFoldDB" id="A0A0G1Y0E8"/>
<organism evidence="12 13">
    <name type="scientific">Candidatus Giovannonibacteria bacterium GW2011_GWA2_53_7</name>
    <dbReference type="NCBI Taxonomy" id="1618650"/>
    <lineage>
        <taxon>Bacteria</taxon>
        <taxon>Candidatus Giovannoniibacteriota</taxon>
    </lineage>
</organism>
<dbReference type="PANTHER" id="PTHR12428:SF65">
    <property type="entry name" value="CYTOCHROME C OXIDASE ASSEMBLY PROTEIN COX18, MITOCHONDRIAL"/>
    <property type="match status" value="1"/>
</dbReference>
<dbReference type="InterPro" id="IPR028055">
    <property type="entry name" value="YidC/Oxa/ALB_C"/>
</dbReference>
<evidence type="ECO:0000256" key="10">
    <source>
        <dbReference type="SAM" id="Phobius"/>
    </source>
</evidence>
<feature type="transmembrane region" description="Helical" evidence="10">
    <location>
        <begin position="139"/>
        <end position="163"/>
    </location>
</feature>
<evidence type="ECO:0000256" key="7">
    <source>
        <dbReference type="ARBA" id="ARBA00023136"/>
    </source>
</evidence>
<dbReference type="InterPro" id="IPR001708">
    <property type="entry name" value="YidC/ALB3/OXA1/COX18"/>
</dbReference>
<dbReference type="GO" id="GO:0032977">
    <property type="term" value="F:membrane insertase activity"/>
    <property type="evidence" value="ECO:0007669"/>
    <property type="project" value="InterPro"/>
</dbReference>
<feature type="domain" description="Membrane insertase YidC/Oxa/ALB C-terminal" evidence="11">
    <location>
        <begin position="29"/>
        <end position="233"/>
    </location>
</feature>
<dbReference type="InterPro" id="IPR047196">
    <property type="entry name" value="YidC_ALB_C"/>
</dbReference>
<dbReference type="CDD" id="cd20070">
    <property type="entry name" value="5TM_YidC_Alb3"/>
    <property type="match status" value="1"/>
</dbReference>
<feature type="transmembrane region" description="Helical" evidence="10">
    <location>
        <begin position="97"/>
        <end position="119"/>
    </location>
</feature>
<sequence length="245" mass="27742">MSWFQTFLAEPMYNLLVWIYTALPVEDIGIAIILLTVLIKIVLWPLTGKSLQGQKALQSIQPKMNELKKKYKDNKEMLSKEMMALYKAEKVNPASSCLPLLVQLPILIALYQVLLVGLNNGDRYRLYSFVTNPGTINEMFLGFIDLAHPAIWIAVLAGIAQYFQAKMLQAQRPPKALREKEGAKDEDMMATMNKSMLYFMPAITIVIGATFPGGLALYWLIVTLLSIFQQYLVFKNERETDPGKS</sequence>
<evidence type="ECO:0000256" key="2">
    <source>
        <dbReference type="ARBA" id="ARBA00022448"/>
    </source>
</evidence>
<gene>
    <name evidence="12" type="ORF">UY81_C0009G0013</name>
</gene>
<dbReference type="GO" id="GO:0015031">
    <property type="term" value="P:protein transport"/>
    <property type="evidence" value="ECO:0007669"/>
    <property type="project" value="UniProtKB-KW"/>
</dbReference>
<protein>
    <submittedName>
        <fullName evidence="12">Membrane protein insertase, YidC/Oxa1 family</fullName>
    </submittedName>
</protein>
<keyword evidence="6 10" id="KW-1133">Transmembrane helix</keyword>
<evidence type="ECO:0000256" key="9">
    <source>
        <dbReference type="RuleBase" id="RU003945"/>
    </source>
</evidence>
<evidence type="ECO:0000256" key="1">
    <source>
        <dbReference type="ARBA" id="ARBA00004651"/>
    </source>
</evidence>